<dbReference type="AlphaFoldDB" id="A0A9D1QJ42"/>
<gene>
    <name evidence="6" type="ORF">H9891_08260</name>
</gene>
<keyword evidence="4" id="KW-0804">Transcription</keyword>
<keyword evidence="3" id="KW-0238">DNA-binding</keyword>
<accession>A0A9D1QJ42</accession>
<dbReference type="Gene3D" id="3.40.50.2300">
    <property type="match status" value="2"/>
</dbReference>
<feature type="domain" description="Transcriptional regulator LacI/GalR-like sensor" evidence="5">
    <location>
        <begin position="7"/>
        <end position="150"/>
    </location>
</feature>
<evidence type="ECO:0000313" key="6">
    <source>
        <dbReference type="EMBL" id="HIW13125.1"/>
    </source>
</evidence>
<dbReference type="PANTHER" id="PTHR30146">
    <property type="entry name" value="LACI-RELATED TRANSCRIPTIONAL REPRESSOR"/>
    <property type="match status" value="1"/>
</dbReference>
<reference evidence="6" key="1">
    <citation type="journal article" date="2021" name="PeerJ">
        <title>Extensive microbial diversity within the chicken gut microbiome revealed by metagenomics and culture.</title>
        <authorList>
            <person name="Gilroy R."/>
            <person name="Ravi A."/>
            <person name="Getino M."/>
            <person name="Pursley I."/>
            <person name="Horton D.L."/>
            <person name="Alikhan N.F."/>
            <person name="Baker D."/>
            <person name="Gharbi K."/>
            <person name="Hall N."/>
            <person name="Watson M."/>
            <person name="Adriaenssens E.M."/>
            <person name="Foster-Nyarko E."/>
            <person name="Jarju S."/>
            <person name="Secka A."/>
            <person name="Antonio M."/>
            <person name="Oren A."/>
            <person name="Chaudhuri R.R."/>
            <person name="La Ragione R."/>
            <person name="Hildebrand F."/>
            <person name="Pallen M.J."/>
        </authorList>
    </citation>
    <scope>NUCLEOTIDE SEQUENCE</scope>
    <source>
        <strain evidence="6">ChiHjej13B12-752</strain>
    </source>
</reference>
<keyword evidence="1" id="KW-0678">Repressor</keyword>
<dbReference type="Pfam" id="PF13377">
    <property type="entry name" value="Peripla_BP_3"/>
    <property type="match status" value="1"/>
</dbReference>
<keyword evidence="2" id="KW-0805">Transcription regulation</keyword>
<comment type="caution">
    <text evidence="6">The sequence shown here is derived from an EMBL/GenBank/DDBJ whole genome shotgun (WGS) entry which is preliminary data.</text>
</comment>
<protein>
    <submittedName>
        <fullName evidence="6">Substrate-binding domain-containing protein</fullName>
    </submittedName>
</protein>
<evidence type="ECO:0000313" key="7">
    <source>
        <dbReference type="Proteomes" id="UP000823989"/>
    </source>
</evidence>
<dbReference type="EMBL" id="DXHR01000027">
    <property type="protein sequence ID" value="HIW13125.1"/>
    <property type="molecule type" value="Genomic_DNA"/>
</dbReference>
<organism evidence="6 7">
    <name type="scientific">Candidatus Salinicoccus stercoripullorum</name>
    <dbReference type="NCBI Taxonomy" id="2838756"/>
    <lineage>
        <taxon>Bacteria</taxon>
        <taxon>Bacillati</taxon>
        <taxon>Bacillota</taxon>
        <taxon>Bacilli</taxon>
        <taxon>Bacillales</taxon>
        <taxon>Staphylococcaceae</taxon>
        <taxon>Salinicoccus</taxon>
    </lineage>
</organism>
<evidence type="ECO:0000256" key="2">
    <source>
        <dbReference type="ARBA" id="ARBA00023015"/>
    </source>
</evidence>
<sequence>IGILTGTLNTSTGLERFNGFKSALSNYNLPFNKEWQFNGEFIEEKAFSAIDERLSNGQSFPTALVSCNNVMTKGALRVFDKYDLRIPEEISIVSYGALANNNLFQVKITSLEQDILSMGRAIAVSLLDQMENQGLVPVEVNDSIIIEGNSIKGL</sequence>
<evidence type="ECO:0000256" key="1">
    <source>
        <dbReference type="ARBA" id="ARBA00022491"/>
    </source>
</evidence>
<evidence type="ECO:0000256" key="3">
    <source>
        <dbReference type="ARBA" id="ARBA00023125"/>
    </source>
</evidence>
<evidence type="ECO:0000256" key="4">
    <source>
        <dbReference type="ARBA" id="ARBA00023163"/>
    </source>
</evidence>
<proteinExistence type="predicted"/>
<reference evidence="6" key="2">
    <citation type="submission" date="2021-04" db="EMBL/GenBank/DDBJ databases">
        <authorList>
            <person name="Gilroy R."/>
        </authorList>
    </citation>
    <scope>NUCLEOTIDE SEQUENCE</scope>
    <source>
        <strain evidence="6">ChiHjej13B12-752</strain>
    </source>
</reference>
<dbReference type="InterPro" id="IPR046335">
    <property type="entry name" value="LacI/GalR-like_sensor"/>
</dbReference>
<dbReference type="SUPFAM" id="SSF53822">
    <property type="entry name" value="Periplasmic binding protein-like I"/>
    <property type="match status" value="1"/>
</dbReference>
<dbReference type="PANTHER" id="PTHR30146:SF148">
    <property type="entry name" value="HTH-TYPE TRANSCRIPTIONAL REPRESSOR PURR-RELATED"/>
    <property type="match status" value="1"/>
</dbReference>
<dbReference type="InterPro" id="IPR028082">
    <property type="entry name" value="Peripla_BP_I"/>
</dbReference>
<name>A0A9D1QJ42_9STAP</name>
<evidence type="ECO:0000259" key="5">
    <source>
        <dbReference type="Pfam" id="PF13377"/>
    </source>
</evidence>
<dbReference type="GO" id="GO:0003700">
    <property type="term" value="F:DNA-binding transcription factor activity"/>
    <property type="evidence" value="ECO:0007669"/>
    <property type="project" value="TreeGrafter"/>
</dbReference>
<feature type="non-terminal residue" evidence="6">
    <location>
        <position position="1"/>
    </location>
</feature>
<dbReference type="GO" id="GO:0000976">
    <property type="term" value="F:transcription cis-regulatory region binding"/>
    <property type="evidence" value="ECO:0007669"/>
    <property type="project" value="TreeGrafter"/>
</dbReference>
<dbReference type="CDD" id="cd06267">
    <property type="entry name" value="PBP1_LacI_sugar_binding-like"/>
    <property type="match status" value="1"/>
</dbReference>
<dbReference type="Proteomes" id="UP000823989">
    <property type="component" value="Unassembled WGS sequence"/>
</dbReference>